<evidence type="ECO:0000313" key="10">
    <source>
        <dbReference type="Proteomes" id="UP000297716"/>
    </source>
</evidence>
<evidence type="ECO:0000256" key="6">
    <source>
        <dbReference type="ARBA" id="ARBA00037968"/>
    </source>
</evidence>
<keyword evidence="3 8" id="KW-0812">Transmembrane</keyword>
<feature type="transmembrane region" description="Helical" evidence="8">
    <location>
        <begin position="293"/>
        <end position="316"/>
    </location>
</feature>
<keyword evidence="5 8" id="KW-0472">Membrane</keyword>
<evidence type="ECO:0008006" key="11">
    <source>
        <dbReference type="Google" id="ProtNLM"/>
    </source>
</evidence>
<evidence type="ECO:0000256" key="2">
    <source>
        <dbReference type="ARBA" id="ARBA00022448"/>
    </source>
</evidence>
<feature type="transmembrane region" description="Helical" evidence="8">
    <location>
        <begin position="384"/>
        <end position="403"/>
    </location>
</feature>
<feature type="transmembrane region" description="Helical" evidence="8">
    <location>
        <begin position="132"/>
        <end position="155"/>
    </location>
</feature>
<feature type="transmembrane region" description="Helical" evidence="8">
    <location>
        <begin position="415"/>
        <end position="437"/>
    </location>
</feature>
<keyword evidence="4 8" id="KW-1133">Transmembrane helix</keyword>
<proteinExistence type="inferred from homology"/>
<dbReference type="Pfam" id="PF07690">
    <property type="entry name" value="MFS_1"/>
    <property type="match status" value="1"/>
</dbReference>
<dbReference type="Gene3D" id="1.20.1250.20">
    <property type="entry name" value="MFS general substrate transporter like domains"/>
    <property type="match status" value="1"/>
</dbReference>
<feature type="transmembrane region" description="Helical" evidence="8">
    <location>
        <begin position="161"/>
        <end position="182"/>
    </location>
</feature>
<comment type="caution">
    <text evidence="9">The sequence shown here is derived from an EMBL/GenBank/DDBJ whole genome shotgun (WGS) entry which is preliminary data.</text>
</comment>
<dbReference type="GO" id="GO:0022857">
    <property type="term" value="F:transmembrane transporter activity"/>
    <property type="evidence" value="ECO:0007669"/>
    <property type="project" value="InterPro"/>
</dbReference>
<dbReference type="EMBL" id="SKBN01000003">
    <property type="protein sequence ID" value="TGJ88378.1"/>
    <property type="molecule type" value="Genomic_DNA"/>
</dbReference>
<dbReference type="AlphaFoldDB" id="A0A4Z0Z7Y8"/>
<evidence type="ECO:0000256" key="5">
    <source>
        <dbReference type="ARBA" id="ARBA00023136"/>
    </source>
</evidence>
<comment type="similarity">
    <text evidence="6">Belongs to the major facilitator superfamily. Allantoate permease family.</text>
</comment>
<dbReference type="OrthoDB" id="6730379at2759"/>
<dbReference type="PANTHER" id="PTHR43791">
    <property type="entry name" value="PERMEASE-RELATED"/>
    <property type="match status" value="1"/>
</dbReference>
<dbReference type="FunFam" id="1.20.1250.20:FF:000064">
    <property type="entry name" value="MFS allantoate transporter"/>
    <property type="match status" value="1"/>
</dbReference>
<evidence type="ECO:0000256" key="8">
    <source>
        <dbReference type="SAM" id="Phobius"/>
    </source>
</evidence>
<dbReference type="SUPFAM" id="SSF103473">
    <property type="entry name" value="MFS general substrate transporter"/>
    <property type="match status" value="1"/>
</dbReference>
<feature type="transmembrane region" description="Helical" evidence="8">
    <location>
        <begin position="194"/>
        <end position="212"/>
    </location>
</feature>
<evidence type="ECO:0000256" key="7">
    <source>
        <dbReference type="SAM" id="MobiDB-lite"/>
    </source>
</evidence>
<dbReference type="InterPro" id="IPR011701">
    <property type="entry name" value="MFS"/>
</dbReference>
<feature type="transmembrane region" description="Helical" evidence="8">
    <location>
        <begin position="224"/>
        <end position="244"/>
    </location>
</feature>
<name>A0A4Z0Z7Y8_9PEZI</name>
<feature type="transmembrane region" description="Helical" evidence="8">
    <location>
        <begin position="102"/>
        <end position="120"/>
    </location>
</feature>
<dbReference type="STRING" id="37992.A0A4Z0Z7Y8"/>
<reference evidence="9 10" key="1">
    <citation type="submission" date="2019-03" db="EMBL/GenBank/DDBJ databases">
        <title>Draft genome sequence of Xylaria hypoxylon DSM 108379, a ubiquitous saprotrophic-parasitic fungi on hardwood.</title>
        <authorList>
            <person name="Buettner E."/>
            <person name="Leonhardt S."/>
            <person name="Gebauer A.M."/>
            <person name="Liers C."/>
            <person name="Hofrichter M."/>
            <person name="Kellner H."/>
        </authorList>
    </citation>
    <scope>NUCLEOTIDE SEQUENCE [LARGE SCALE GENOMIC DNA]</scope>
    <source>
        <strain evidence="9 10">DSM 108379</strain>
    </source>
</reference>
<evidence type="ECO:0000313" key="9">
    <source>
        <dbReference type="EMBL" id="TGJ88378.1"/>
    </source>
</evidence>
<protein>
    <recommendedName>
        <fullName evidence="11">Major facilitator superfamily (MFS) profile domain-containing protein</fullName>
    </recommendedName>
</protein>
<organism evidence="9 10">
    <name type="scientific">Xylaria hypoxylon</name>
    <dbReference type="NCBI Taxonomy" id="37992"/>
    <lineage>
        <taxon>Eukaryota</taxon>
        <taxon>Fungi</taxon>
        <taxon>Dikarya</taxon>
        <taxon>Ascomycota</taxon>
        <taxon>Pezizomycotina</taxon>
        <taxon>Sordariomycetes</taxon>
        <taxon>Xylariomycetidae</taxon>
        <taxon>Xylariales</taxon>
        <taxon>Xylariaceae</taxon>
        <taxon>Xylaria</taxon>
    </lineage>
</organism>
<evidence type="ECO:0000256" key="1">
    <source>
        <dbReference type="ARBA" id="ARBA00004141"/>
    </source>
</evidence>
<evidence type="ECO:0000256" key="3">
    <source>
        <dbReference type="ARBA" id="ARBA00022692"/>
    </source>
</evidence>
<keyword evidence="10" id="KW-1185">Reference proteome</keyword>
<accession>A0A4Z0Z7Y8</accession>
<sequence>MDDNSLIGAAPAGNQGRVSPPSLSEKTLASSKDLDETYNTYKQQDARDLDPQEARQVLRKIDTHLLPLLMGTYLLQYLDKTSINSASVFGLQKGTNLHGQQYSWLSSLFYIGYLVAQPVAGYSLQRLPLGKFIGCTTLVWGLLTITTPACTNFAGIAANRFLLGVFESVVNPGFVLCLSMWYRADEQPMRMVSYYCMNGVAGIFGGLLGYAVGHITTGLPPWQYVFLIFGSISLTWGGVFLAFMPDLPTTARFLDAQQRIVAVERVAQNRQGIKNHHFKTYQMWQCLRDPKTWILFVMSVAAQFTSIILGTFGFGILETQYMQIPGNAIQIVSLLASGYISSRFPNMRCAVMLAGNLVCVAAAGALVGLPVGPDGTGNRWGRLVALWLCSFQSVGFSMSLTMVSSNVAGYTKKQLTGAILFVGYCVGNVCLPPFPAFHLARLRPYL</sequence>
<comment type="subcellular location">
    <subcellularLocation>
        <location evidence="1">Membrane</location>
        <topology evidence="1">Multi-pass membrane protein</topology>
    </subcellularLocation>
</comment>
<gene>
    <name evidence="9" type="ORF">E0Z10_g276</name>
</gene>
<keyword evidence="2" id="KW-0813">Transport</keyword>
<feature type="transmembrane region" description="Helical" evidence="8">
    <location>
        <begin position="322"/>
        <end position="341"/>
    </location>
</feature>
<dbReference type="PANTHER" id="PTHR43791:SF70">
    <property type="entry name" value="MAJOR FACILITATOR SUPERFAMILY (MFS) PROFILE DOMAIN-CONTAINING PROTEIN"/>
    <property type="match status" value="1"/>
</dbReference>
<dbReference type="InterPro" id="IPR036259">
    <property type="entry name" value="MFS_trans_sf"/>
</dbReference>
<feature type="region of interest" description="Disordered" evidence="7">
    <location>
        <begin position="1"/>
        <end position="28"/>
    </location>
</feature>
<dbReference type="Proteomes" id="UP000297716">
    <property type="component" value="Unassembled WGS sequence"/>
</dbReference>
<dbReference type="GO" id="GO:0016020">
    <property type="term" value="C:membrane"/>
    <property type="evidence" value="ECO:0007669"/>
    <property type="project" value="UniProtKB-SubCell"/>
</dbReference>
<evidence type="ECO:0000256" key="4">
    <source>
        <dbReference type="ARBA" id="ARBA00022989"/>
    </source>
</evidence>
<feature type="transmembrane region" description="Helical" evidence="8">
    <location>
        <begin position="353"/>
        <end position="372"/>
    </location>
</feature>